<evidence type="ECO:0000256" key="1">
    <source>
        <dbReference type="SAM" id="MobiDB-lite"/>
    </source>
</evidence>
<sequence>MNRFVLLTLGVLLLSACGKTLDDDRVAQSIQQDVIKQGGVSLKTVTCPKNIKPEAGQSFECIGETDTGYTFTIPVKQQDAQGNVLWDVPNAKGLLNLAKFETIVQESVQGEIGSRPLIRCGGIYKAVKAGQTFECAIEVKQPTLKPKVIDPKSQAAKLKTVAVRPNKPDTIRVTIDPENNINWQRIIPGVVNPTTGKSPATKAAQAAAKVTQPTSATTKAAPPAKGNADDFLNQPGAADQF</sequence>
<proteinExistence type="predicted"/>
<feature type="compositionally biased region" description="Low complexity" evidence="1">
    <location>
        <begin position="199"/>
        <end position="225"/>
    </location>
</feature>
<dbReference type="AlphaFoldDB" id="A0A2T1DY27"/>
<dbReference type="EMBL" id="PVWK01000126">
    <property type="protein sequence ID" value="PSB25341.1"/>
    <property type="molecule type" value="Genomic_DNA"/>
</dbReference>
<dbReference type="Proteomes" id="UP000239576">
    <property type="component" value="Unassembled WGS sequence"/>
</dbReference>
<reference evidence="3 4" key="2">
    <citation type="submission" date="2018-03" db="EMBL/GenBank/DDBJ databases">
        <title>The ancient ancestry and fast evolution of plastids.</title>
        <authorList>
            <person name="Moore K.R."/>
            <person name="Magnabosco C."/>
            <person name="Momper L."/>
            <person name="Gold D.A."/>
            <person name="Bosak T."/>
            <person name="Fournier G.P."/>
        </authorList>
    </citation>
    <scope>NUCLEOTIDE SEQUENCE [LARGE SCALE GENOMIC DNA]</scope>
    <source>
        <strain evidence="3 4">ULC18</strain>
    </source>
</reference>
<protein>
    <recommendedName>
        <fullName evidence="2">DUF4333 domain-containing protein</fullName>
    </recommendedName>
</protein>
<dbReference type="RefSeq" id="WP_106259141.1">
    <property type="nucleotide sequence ID" value="NZ_CAWNSW010000164.1"/>
</dbReference>
<gene>
    <name evidence="3" type="ORF">C7B82_23700</name>
</gene>
<dbReference type="InterPro" id="IPR025637">
    <property type="entry name" value="DUF4333"/>
</dbReference>
<organism evidence="3 4">
    <name type="scientific">Stenomitos frigidus ULC18</name>
    <dbReference type="NCBI Taxonomy" id="2107698"/>
    <lineage>
        <taxon>Bacteria</taxon>
        <taxon>Bacillati</taxon>
        <taxon>Cyanobacteriota</taxon>
        <taxon>Cyanophyceae</taxon>
        <taxon>Leptolyngbyales</taxon>
        <taxon>Leptolyngbyaceae</taxon>
        <taxon>Stenomitos</taxon>
    </lineage>
</organism>
<evidence type="ECO:0000313" key="4">
    <source>
        <dbReference type="Proteomes" id="UP000239576"/>
    </source>
</evidence>
<evidence type="ECO:0000259" key="2">
    <source>
        <dbReference type="Pfam" id="PF14230"/>
    </source>
</evidence>
<accession>A0A2T1DY27</accession>
<reference evidence="4" key="1">
    <citation type="submission" date="2018-02" db="EMBL/GenBank/DDBJ databases">
        <authorList>
            <person name="Moore K."/>
            <person name="Momper L."/>
        </authorList>
    </citation>
    <scope>NUCLEOTIDE SEQUENCE [LARGE SCALE GENOMIC DNA]</scope>
    <source>
        <strain evidence="4">ULC18</strain>
    </source>
</reference>
<dbReference type="OrthoDB" id="530789at2"/>
<comment type="caution">
    <text evidence="3">The sequence shown here is derived from an EMBL/GenBank/DDBJ whole genome shotgun (WGS) entry which is preliminary data.</text>
</comment>
<feature type="region of interest" description="Disordered" evidence="1">
    <location>
        <begin position="195"/>
        <end position="241"/>
    </location>
</feature>
<dbReference type="PROSITE" id="PS51257">
    <property type="entry name" value="PROKAR_LIPOPROTEIN"/>
    <property type="match status" value="1"/>
</dbReference>
<name>A0A2T1DY27_9CYAN</name>
<evidence type="ECO:0000313" key="3">
    <source>
        <dbReference type="EMBL" id="PSB25341.1"/>
    </source>
</evidence>
<dbReference type="Pfam" id="PF14230">
    <property type="entry name" value="DUF4333"/>
    <property type="match status" value="1"/>
</dbReference>
<feature type="domain" description="DUF4333" evidence="2">
    <location>
        <begin position="15"/>
        <end position="82"/>
    </location>
</feature>
<keyword evidence="4" id="KW-1185">Reference proteome</keyword>